<dbReference type="AlphaFoldDB" id="A0A841YEX3"/>
<name>A0A841YEX3_9LIST</name>
<dbReference type="InterPro" id="IPR028259">
    <property type="entry name" value="AP2-like_int_N"/>
</dbReference>
<accession>A0A841YEX3</accession>
<reference evidence="2 3" key="1">
    <citation type="submission" date="2020-03" db="EMBL/GenBank/DDBJ databases">
        <title>Soil Listeria distribution.</title>
        <authorList>
            <person name="Liao J."/>
            <person name="Wiedmann M."/>
        </authorList>
    </citation>
    <scope>NUCLEOTIDE SEQUENCE [LARGE SCALE GENOMIC DNA]</scope>
    <source>
        <strain evidence="2 3">FSL L7-1645</strain>
    </source>
</reference>
<dbReference type="Proteomes" id="UP000571128">
    <property type="component" value="Unassembled WGS sequence"/>
</dbReference>
<organism evidence="2 3">
    <name type="scientific">Listeria fleischmannii</name>
    <dbReference type="NCBI Taxonomy" id="1069827"/>
    <lineage>
        <taxon>Bacteria</taxon>
        <taxon>Bacillati</taxon>
        <taxon>Bacillota</taxon>
        <taxon>Bacilli</taxon>
        <taxon>Bacillales</taxon>
        <taxon>Listeriaceae</taxon>
        <taxon>Listeria</taxon>
    </lineage>
</organism>
<dbReference type="RefSeq" id="WP_007548029.1">
    <property type="nucleotide sequence ID" value="NZ_JAARPY010000006.1"/>
</dbReference>
<dbReference type="Pfam" id="PF14657">
    <property type="entry name" value="Arm-DNA-bind_4"/>
    <property type="match status" value="1"/>
</dbReference>
<sequence>MPSFKKLAIGWQYQISYKVAKKYKTKRANGFLTKEKAQLAATDMESKIIQDHDF</sequence>
<feature type="domain" description="AP2-like integrase N-terminal" evidence="1">
    <location>
        <begin position="11"/>
        <end position="48"/>
    </location>
</feature>
<evidence type="ECO:0000259" key="1">
    <source>
        <dbReference type="Pfam" id="PF14657"/>
    </source>
</evidence>
<evidence type="ECO:0000313" key="2">
    <source>
        <dbReference type="EMBL" id="MBC1398678.1"/>
    </source>
</evidence>
<dbReference type="EMBL" id="JAARPY010000006">
    <property type="protein sequence ID" value="MBC1398678.1"/>
    <property type="molecule type" value="Genomic_DNA"/>
</dbReference>
<comment type="caution">
    <text evidence="2">The sequence shown here is derived from an EMBL/GenBank/DDBJ whole genome shotgun (WGS) entry which is preliminary data.</text>
</comment>
<protein>
    <recommendedName>
        <fullName evidence="1">AP2-like integrase N-terminal domain-containing protein</fullName>
    </recommendedName>
</protein>
<evidence type="ECO:0000313" key="3">
    <source>
        <dbReference type="Proteomes" id="UP000571128"/>
    </source>
</evidence>
<gene>
    <name evidence="2" type="ORF">HB844_07345</name>
</gene>
<proteinExistence type="predicted"/>